<dbReference type="EMBL" id="HACM01003147">
    <property type="protein sequence ID" value="CRZ03589.1"/>
    <property type="molecule type" value="Transcribed_RNA"/>
</dbReference>
<accession>A0A0H5R5V2</accession>
<dbReference type="AlphaFoldDB" id="A0A0H5R5V2"/>
<feature type="non-terminal residue" evidence="2">
    <location>
        <position position="115"/>
    </location>
</feature>
<organism evidence="2">
    <name type="scientific">Spongospora subterranea</name>
    <dbReference type="NCBI Taxonomy" id="70186"/>
    <lineage>
        <taxon>Eukaryota</taxon>
        <taxon>Sar</taxon>
        <taxon>Rhizaria</taxon>
        <taxon>Endomyxa</taxon>
        <taxon>Phytomyxea</taxon>
        <taxon>Plasmodiophorida</taxon>
        <taxon>Plasmodiophoridae</taxon>
        <taxon>Spongospora</taxon>
    </lineage>
</organism>
<protein>
    <submittedName>
        <fullName evidence="2">Uncharacterized protein</fullName>
    </submittedName>
</protein>
<evidence type="ECO:0000313" key="2">
    <source>
        <dbReference type="EMBL" id="CRZ03589.1"/>
    </source>
</evidence>
<reference evidence="2" key="1">
    <citation type="submission" date="2015-04" db="EMBL/GenBank/DDBJ databases">
        <title>The genome sequence of the plant pathogenic Rhizarian Plasmodiophora brassicae reveals insights in its biotrophic life cycle and the origin of chitin synthesis.</title>
        <authorList>
            <person name="Schwelm A."/>
            <person name="Fogelqvist J."/>
            <person name="Knaust A."/>
            <person name="Julke S."/>
            <person name="Lilja T."/>
            <person name="Dhandapani V."/>
            <person name="Bonilla-Rosso G."/>
            <person name="Karlsson M."/>
            <person name="Shevchenko A."/>
            <person name="Choi S.R."/>
            <person name="Kim H.G."/>
            <person name="Park J.Y."/>
            <person name="Lim Y.P."/>
            <person name="Ludwig-Muller J."/>
            <person name="Dixelius C."/>
        </authorList>
    </citation>
    <scope>NUCLEOTIDE SEQUENCE</scope>
    <source>
        <tissue evidence="2">Potato root galls</tissue>
    </source>
</reference>
<proteinExistence type="predicted"/>
<name>A0A0H5R5V2_9EUKA</name>
<evidence type="ECO:0000256" key="1">
    <source>
        <dbReference type="SAM" id="MobiDB-lite"/>
    </source>
</evidence>
<sequence>MVTTFGDRLGALDAKTNDKDGTDEESERIEELVNHGVCAVRVRSPDMALHEQRTQIGAPGVSGPTQDLQEETPIGFHGTEQLGLFAALNIRVPAMADHPASKEFVVARVELVFAE</sequence>
<feature type="region of interest" description="Disordered" evidence="1">
    <location>
        <begin position="1"/>
        <end position="29"/>
    </location>
</feature>